<feature type="transmembrane region" description="Helical" evidence="1">
    <location>
        <begin position="26"/>
        <end position="45"/>
    </location>
</feature>
<keyword evidence="3" id="KW-1185">Reference proteome</keyword>
<evidence type="ECO:0000313" key="2">
    <source>
        <dbReference type="EMBL" id="KAK3302831.1"/>
    </source>
</evidence>
<keyword evidence="1" id="KW-0812">Transmembrane</keyword>
<sequence>MSLPWSEALASFGTSAIDSRSSECKLSPAASAFSAMLSAFIGSVVNGLTNGWVVAFMTGWIAWLAIFRVLIGGLYMFYHGITDTWGPGRSSDFVDPPIPATAYDSHHRDESRIADENVYTGGWQAIPEPEREGQPSKLPLGMDLDRKVTALGWVSLVYTAVFAPITQILFVAANASRNDNGSAKLVKGLTVAVTALPLCIDCRVRYADSLKWGRYAFNVFLSLSCLLQGGISAALLITGVVDLSRGGDGGLPLPAVVVVYLAFSFLWMAASVALLPMRDGKRKGAGTTHWVMYILDVGMGAFAGVFLAAPAFALYQGATFANDSSGMSDLVTYLSCERQGWRRFAAVAP</sequence>
<feature type="transmembrane region" description="Helical" evidence="1">
    <location>
        <begin position="290"/>
        <end position="315"/>
    </location>
</feature>
<gene>
    <name evidence="2" type="ORF">B0T15DRAFT_400971</name>
</gene>
<feature type="transmembrane region" description="Helical" evidence="1">
    <location>
        <begin position="150"/>
        <end position="173"/>
    </location>
</feature>
<protein>
    <submittedName>
        <fullName evidence="2">Uncharacterized protein</fullName>
    </submittedName>
</protein>
<dbReference type="Proteomes" id="UP001273166">
    <property type="component" value="Unassembled WGS sequence"/>
</dbReference>
<organism evidence="2 3">
    <name type="scientific">Chaetomium strumarium</name>
    <dbReference type="NCBI Taxonomy" id="1170767"/>
    <lineage>
        <taxon>Eukaryota</taxon>
        <taxon>Fungi</taxon>
        <taxon>Dikarya</taxon>
        <taxon>Ascomycota</taxon>
        <taxon>Pezizomycotina</taxon>
        <taxon>Sordariomycetes</taxon>
        <taxon>Sordariomycetidae</taxon>
        <taxon>Sordariales</taxon>
        <taxon>Chaetomiaceae</taxon>
        <taxon>Chaetomium</taxon>
    </lineage>
</organism>
<reference evidence="2" key="2">
    <citation type="submission" date="2023-06" db="EMBL/GenBank/DDBJ databases">
        <authorList>
            <consortium name="Lawrence Berkeley National Laboratory"/>
            <person name="Mondo S.J."/>
            <person name="Hensen N."/>
            <person name="Bonometti L."/>
            <person name="Westerberg I."/>
            <person name="Brannstrom I.O."/>
            <person name="Guillou S."/>
            <person name="Cros-Aarteil S."/>
            <person name="Calhoun S."/>
            <person name="Haridas S."/>
            <person name="Kuo A."/>
            <person name="Pangilinan J."/>
            <person name="Riley R."/>
            <person name="Labutti K."/>
            <person name="Andreopoulos B."/>
            <person name="Lipzen A."/>
            <person name="Chen C."/>
            <person name="Yanf M."/>
            <person name="Daum C."/>
            <person name="Ng V."/>
            <person name="Clum A."/>
            <person name="Steindorff A."/>
            <person name="Ohm R."/>
            <person name="Martin F."/>
            <person name="Silar P."/>
            <person name="Natvig D."/>
            <person name="Lalanne C."/>
            <person name="Gautier V."/>
            <person name="Ament-Velasquez S.L."/>
            <person name="Kruys A."/>
            <person name="Hutchinson M.I."/>
            <person name="Powell A.J."/>
            <person name="Barry K."/>
            <person name="Miller A.N."/>
            <person name="Grigoriev I.V."/>
            <person name="Debuchy R."/>
            <person name="Gladieux P."/>
            <person name="Thoren M.H."/>
            <person name="Johannesson H."/>
        </authorList>
    </citation>
    <scope>NUCLEOTIDE SEQUENCE</scope>
    <source>
        <strain evidence="2">CBS 333.67</strain>
    </source>
</reference>
<dbReference type="RefSeq" id="XP_062718611.1">
    <property type="nucleotide sequence ID" value="XM_062865084.1"/>
</dbReference>
<proteinExistence type="predicted"/>
<comment type="caution">
    <text evidence="2">The sequence shown here is derived from an EMBL/GenBank/DDBJ whole genome shotgun (WGS) entry which is preliminary data.</text>
</comment>
<name>A0AAJ0GMU8_9PEZI</name>
<dbReference type="EMBL" id="JAUDZG010000006">
    <property type="protein sequence ID" value="KAK3302831.1"/>
    <property type="molecule type" value="Genomic_DNA"/>
</dbReference>
<evidence type="ECO:0000256" key="1">
    <source>
        <dbReference type="SAM" id="Phobius"/>
    </source>
</evidence>
<feature type="transmembrane region" description="Helical" evidence="1">
    <location>
        <begin position="257"/>
        <end position="278"/>
    </location>
</feature>
<accession>A0AAJ0GMU8</accession>
<keyword evidence="1" id="KW-0472">Membrane</keyword>
<reference evidence="2" key="1">
    <citation type="journal article" date="2023" name="Mol. Phylogenet. Evol.">
        <title>Genome-scale phylogeny and comparative genomics of the fungal order Sordariales.</title>
        <authorList>
            <person name="Hensen N."/>
            <person name="Bonometti L."/>
            <person name="Westerberg I."/>
            <person name="Brannstrom I.O."/>
            <person name="Guillou S."/>
            <person name="Cros-Aarteil S."/>
            <person name="Calhoun S."/>
            <person name="Haridas S."/>
            <person name="Kuo A."/>
            <person name="Mondo S."/>
            <person name="Pangilinan J."/>
            <person name="Riley R."/>
            <person name="LaButti K."/>
            <person name="Andreopoulos B."/>
            <person name="Lipzen A."/>
            <person name="Chen C."/>
            <person name="Yan M."/>
            <person name="Daum C."/>
            <person name="Ng V."/>
            <person name="Clum A."/>
            <person name="Steindorff A."/>
            <person name="Ohm R.A."/>
            <person name="Martin F."/>
            <person name="Silar P."/>
            <person name="Natvig D.O."/>
            <person name="Lalanne C."/>
            <person name="Gautier V."/>
            <person name="Ament-Velasquez S.L."/>
            <person name="Kruys A."/>
            <person name="Hutchinson M.I."/>
            <person name="Powell A.J."/>
            <person name="Barry K."/>
            <person name="Miller A.N."/>
            <person name="Grigoriev I.V."/>
            <person name="Debuchy R."/>
            <person name="Gladieux P."/>
            <person name="Hiltunen Thoren M."/>
            <person name="Johannesson H."/>
        </authorList>
    </citation>
    <scope>NUCLEOTIDE SEQUENCE</scope>
    <source>
        <strain evidence="2">CBS 333.67</strain>
    </source>
</reference>
<keyword evidence="1" id="KW-1133">Transmembrane helix</keyword>
<feature type="transmembrane region" description="Helical" evidence="1">
    <location>
        <begin position="51"/>
        <end position="71"/>
    </location>
</feature>
<evidence type="ECO:0000313" key="3">
    <source>
        <dbReference type="Proteomes" id="UP001273166"/>
    </source>
</evidence>
<dbReference type="GeneID" id="87883913"/>
<feature type="transmembrane region" description="Helical" evidence="1">
    <location>
        <begin position="216"/>
        <end position="237"/>
    </location>
</feature>
<dbReference type="AlphaFoldDB" id="A0AAJ0GMU8"/>